<protein>
    <submittedName>
        <fullName evidence="1">Uncharacterized protein</fullName>
    </submittedName>
</protein>
<proteinExistence type="predicted"/>
<reference evidence="2" key="1">
    <citation type="journal article" date="2019" name="Int. J. Syst. Evol. Microbiol.">
        <title>The Global Catalogue of Microorganisms (GCM) 10K type strain sequencing project: providing services to taxonomists for standard genome sequencing and annotation.</title>
        <authorList>
            <consortium name="The Broad Institute Genomics Platform"/>
            <consortium name="The Broad Institute Genome Sequencing Center for Infectious Disease"/>
            <person name="Wu L."/>
            <person name="Ma J."/>
        </authorList>
    </citation>
    <scope>NUCLEOTIDE SEQUENCE [LARGE SCALE GENOMIC DNA]</scope>
    <source>
        <strain evidence="2">WYCCWR 13023</strain>
    </source>
</reference>
<gene>
    <name evidence="1" type="ORF">ACFO5S_05785</name>
</gene>
<dbReference type="Proteomes" id="UP001595935">
    <property type="component" value="Unassembled WGS sequence"/>
</dbReference>
<evidence type="ECO:0000313" key="2">
    <source>
        <dbReference type="Proteomes" id="UP001595935"/>
    </source>
</evidence>
<evidence type="ECO:0000313" key="1">
    <source>
        <dbReference type="EMBL" id="MFC4746945.1"/>
    </source>
</evidence>
<dbReference type="RefSeq" id="WP_213255865.1">
    <property type="nucleotide sequence ID" value="NZ_JAGYWA010000002.1"/>
</dbReference>
<accession>A0ABV9PE54</accession>
<dbReference type="EMBL" id="JBHSGV010000002">
    <property type="protein sequence ID" value="MFC4746945.1"/>
    <property type="molecule type" value="Genomic_DNA"/>
</dbReference>
<keyword evidence="2" id="KW-1185">Reference proteome</keyword>
<comment type="caution">
    <text evidence="1">The sequence shown here is derived from an EMBL/GenBank/DDBJ whole genome shotgun (WGS) entry which is preliminary data.</text>
</comment>
<organism evidence="1 2">
    <name type="scientific">Flavobacterium branchiicola</name>
    <dbReference type="NCBI Taxonomy" id="1114875"/>
    <lineage>
        <taxon>Bacteria</taxon>
        <taxon>Pseudomonadati</taxon>
        <taxon>Bacteroidota</taxon>
        <taxon>Flavobacteriia</taxon>
        <taxon>Flavobacteriales</taxon>
        <taxon>Flavobacteriaceae</taxon>
        <taxon>Flavobacterium</taxon>
    </lineage>
</organism>
<name>A0ABV9PE54_9FLAO</name>
<sequence length="79" mass="8983">MDLHFEDFGLTIKAADLEVPYHLMDEPLFLTVRSHLTGLLSDQKTEIFYFGMAPDNTADRHNELLENGVFTALSGSRRI</sequence>